<accession>A0A3P8Z163</accession>
<dbReference type="STRING" id="8010.ENSELUP00000022541"/>
<dbReference type="GO" id="GO:0070124">
    <property type="term" value="P:mitochondrial translational initiation"/>
    <property type="evidence" value="ECO:0007669"/>
    <property type="project" value="TreeGrafter"/>
</dbReference>
<keyword evidence="2" id="KW-0396">Initiation factor</keyword>
<dbReference type="InterPro" id="IPR019814">
    <property type="entry name" value="Translation_initiation_fac_3_N"/>
</dbReference>
<evidence type="ECO:0000259" key="5">
    <source>
        <dbReference type="Pfam" id="PF00707"/>
    </source>
</evidence>
<dbReference type="InterPro" id="IPR019815">
    <property type="entry name" value="Translation_initiation_fac_3_C"/>
</dbReference>
<dbReference type="Gene3D" id="3.10.20.80">
    <property type="entry name" value="Translation initiation factor 3 (IF-3), N-terminal domain"/>
    <property type="match status" value="1"/>
</dbReference>
<dbReference type="InterPro" id="IPR001288">
    <property type="entry name" value="Translation_initiation_fac_3"/>
</dbReference>
<protein>
    <recommendedName>
        <fullName evidence="9">Mitochondrial translational initiation factor 3</fullName>
    </recommendedName>
</protein>
<dbReference type="Gene3D" id="3.30.110.10">
    <property type="entry name" value="Translation initiation factor 3 (IF-3), C-terminal domain"/>
    <property type="match status" value="1"/>
</dbReference>
<dbReference type="PANTHER" id="PTHR10938">
    <property type="entry name" value="TRANSLATION INITIATION FACTOR IF-3"/>
    <property type="match status" value="1"/>
</dbReference>
<evidence type="ECO:0000313" key="7">
    <source>
        <dbReference type="Ensembl" id="ENSELUP00000022541.2"/>
    </source>
</evidence>
<dbReference type="PANTHER" id="PTHR10938:SF0">
    <property type="entry name" value="TRANSLATION INITIATION FACTOR IF-3, MITOCHONDRIAL"/>
    <property type="match status" value="1"/>
</dbReference>
<dbReference type="OMA" id="SAGCVRW"/>
<dbReference type="GeneTree" id="ENSGT00390000014424"/>
<evidence type="ECO:0000256" key="4">
    <source>
        <dbReference type="SAM" id="MobiDB-lite"/>
    </source>
</evidence>
<name>A0A3P8Z163_ESOLU</name>
<dbReference type="RefSeq" id="XP_010898148.2">
    <property type="nucleotide sequence ID" value="XM_010899846.4"/>
</dbReference>
<feature type="region of interest" description="Disordered" evidence="4">
    <location>
        <begin position="247"/>
        <end position="286"/>
    </location>
</feature>
<reference evidence="8" key="1">
    <citation type="journal article" date="2014" name="PLoS ONE">
        <title>The genome and linkage map of the northern pike (Esox lucius): conserved synteny revealed between the salmonid sister group and the Neoteleostei.</title>
        <authorList>
            <person name="Rondeau E.B."/>
            <person name="Minkley D.R."/>
            <person name="Leong J.S."/>
            <person name="Messmer A.M."/>
            <person name="Jantzen J.R."/>
            <person name="von Schalburg K.R."/>
            <person name="Lemon C."/>
            <person name="Bird N.H."/>
            <person name="Koop B.F."/>
        </authorList>
    </citation>
    <scope>NUCLEOTIDE SEQUENCE</scope>
</reference>
<keyword evidence="8" id="KW-1185">Reference proteome</keyword>
<dbReference type="GO" id="GO:0032790">
    <property type="term" value="P:ribosome disassembly"/>
    <property type="evidence" value="ECO:0007669"/>
    <property type="project" value="TreeGrafter"/>
</dbReference>
<evidence type="ECO:0000259" key="6">
    <source>
        <dbReference type="Pfam" id="PF05198"/>
    </source>
</evidence>
<dbReference type="OrthoDB" id="21573at2759"/>
<dbReference type="InterPro" id="IPR036788">
    <property type="entry name" value="T_IF-3_C_sf"/>
</dbReference>
<dbReference type="FunFam" id="3.10.20.80:FF:000002">
    <property type="entry name" value="Mitochondrial translational initiation factor 3"/>
    <property type="match status" value="1"/>
</dbReference>
<reference evidence="7" key="3">
    <citation type="submission" date="2025-08" db="UniProtKB">
        <authorList>
            <consortium name="Ensembl"/>
        </authorList>
    </citation>
    <scope>IDENTIFICATION</scope>
</reference>
<dbReference type="GO" id="GO:0005739">
    <property type="term" value="C:mitochondrion"/>
    <property type="evidence" value="ECO:0007669"/>
    <property type="project" value="TreeGrafter"/>
</dbReference>
<dbReference type="FunCoup" id="A0A3P8Z163">
    <property type="interactions" value="47"/>
</dbReference>
<keyword evidence="3" id="KW-0648">Protein biosynthesis</keyword>
<feature type="domain" description="Translation initiation factor 3 N-terminal" evidence="6">
    <location>
        <begin position="82"/>
        <end position="150"/>
    </location>
</feature>
<gene>
    <name evidence="7" type="primary">MTIF3</name>
</gene>
<reference evidence="7" key="4">
    <citation type="submission" date="2025-09" db="UniProtKB">
        <authorList>
            <consortium name="Ensembl"/>
        </authorList>
    </citation>
    <scope>IDENTIFICATION</scope>
</reference>
<dbReference type="NCBIfam" id="TIGR00168">
    <property type="entry name" value="infC"/>
    <property type="match status" value="1"/>
</dbReference>
<dbReference type="GO" id="GO:0043022">
    <property type="term" value="F:ribosome binding"/>
    <property type="evidence" value="ECO:0007669"/>
    <property type="project" value="TreeGrafter"/>
</dbReference>
<dbReference type="InterPro" id="IPR036787">
    <property type="entry name" value="T_IF-3_N_sf"/>
</dbReference>
<evidence type="ECO:0008006" key="9">
    <source>
        <dbReference type="Google" id="ProtNLM"/>
    </source>
</evidence>
<dbReference type="GeneID" id="105027667"/>
<sequence>MSTACLRWVLNHAPRGVCARALSFGGTASGSVLLSHKGRHVSAPLSWGWSPLSTTVVETGEGQVPKKNKKHFQDARGTIGSIGRKIHQRHLQVISETGENMGTMHRADVLRLMDEMDLKLVPLNENKDPPVYQLMTGKQIHEEQLRLREKKKAKTGPVQVKELTMSSDIGNHDLLTKLKQIQTWLDKKHHVRVTLRTGRVEHTQALDTSLEQMVLQVKIPVGFVSKPKVIQDGRAAMCILRPPSEKEIKEMNKGVAVPATNTSSHPANTDDPSNASNIGRTPDSQH</sequence>
<feature type="compositionally biased region" description="Polar residues" evidence="4">
    <location>
        <begin position="259"/>
        <end position="286"/>
    </location>
</feature>
<evidence type="ECO:0000256" key="2">
    <source>
        <dbReference type="ARBA" id="ARBA00022540"/>
    </source>
</evidence>
<evidence type="ECO:0000256" key="3">
    <source>
        <dbReference type="ARBA" id="ARBA00022917"/>
    </source>
</evidence>
<dbReference type="Pfam" id="PF00707">
    <property type="entry name" value="IF3_C"/>
    <property type="match status" value="1"/>
</dbReference>
<feature type="domain" description="Translation initiation factor 3 C-terminal" evidence="5">
    <location>
        <begin position="158"/>
        <end position="242"/>
    </location>
</feature>
<proteinExistence type="inferred from homology"/>
<dbReference type="Bgee" id="ENSELUG00000021487">
    <property type="expression patterns" value="Expressed in ovary and 14 other cell types or tissues"/>
</dbReference>
<dbReference type="SUPFAM" id="SSF54364">
    <property type="entry name" value="Translation initiation factor IF3, N-terminal domain"/>
    <property type="match status" value="1"/>
</dbReference>
<dbReference type="Pfam" id="PF05198">
    <property type="entry name" value="IF3_N"/>
    <property type="match status" value="1"/>
</dbReference>
<dbReference type="InParanoid" id="A0A3P8Z163"/>
<organism evidence="7 8">
    <name type="scientific">Esox lucius</name>
    <name type="common">Northern pike</name>
    <dbReference type="NCBI Taxonomy" id="8010"/>
    <lineage>
        <taxon>Eukaryota</taxon>
        <taxon>Metazoa</taxon>
        <taxon>Chordata</taxon>
        <taxon>Craniata</taxon>
        <taxon>Vertebrata</taxon>
        <taxon>Euteleostomi</taxon>
        <taxon>Actinopterygii</taxon>
        <taxon>Neopterygii</taxon>
        <taxon>Teleostei</taxon>
        <taxon>Protacanthopterygii</taxon>
        <taxon>Esociformes</taxon>
        <taxon>Esocidae</taxon>
        <taxon>Esox</taxon>
    </lineage>
</organism>
<evidence type="ECO:0000313" key="8">
    <source>
        <dbReference type="Proteomes" id="UP000265140"/>
    </source>
</evidence>
<evidence type="ECO:0000256" key="1">
    <source>
        <dbReference type="ARBA" id="ARBA00005439"/>
    </source>
</evidence>
<dbReference type="Proteomes" id="UP000265140">
    <property type="component" value="Chromosome 7"/>
</dbReference>
<dbReference type="GO" id="GO:0003743">
    <property type="term" value="F:translation initiation factor activity"/>
    <property type="evidence" value="ECO:0007669"/>
    <property type="project" value="UniProtKB-KW"/>
</dbReference>
<dbReference type="SUPFAM" id="SSF55200">
    <property type="entry name" value="Translation initiation factor IF3, C-terminal domain"/>
    <property type="match status" value="1"/>
</dbReference>
<reference evidence="7" key="2">
    <citation type="submission" date="2020-02" db="EMBL/GenBank/DDBJ databases">
        <title>Esox lucius (northern pike) genome, fEsoLuc1, primary haplotype.</title>
        <authorList>
            <person name="Myers G."/>
            <person name="Karagic N."/>
            <person name="Meyer A."/>
            <person name="Pippel M."/>
            <person name="Reichard M."/>
            <person name="Winkler S."/>
            <person name="Tracey A."/>
            <person name="Sims Y."/>
            <person name="Howe K."/>
            <person name="Rhie A."/>
            <person name="Formenti G."/>
            <person name="Durbin R."/>
            <person name="Fedrigo O."/>
            <person name="Jarvis E.D."/>
        </authorList>
    </citation>
    <scope>NUCLEOTIDE SEQUENCE [LARGE SCALE GENOMIC DNA]</scope>
</reference>
<comment type="similarity">
    <text evidence="1">Belongs to the IF-3 family.</text>
</comment>
<dbReference type="AlphaFoldDB" id="A0A3P8Z163"/>
<dbReference type="Ensembl" id="ENSELUT00000033523.3">
    <property type="protein sequence ID" value="ENSELUP00000022541.2"/>
    <property type="gene ID" value="ENSELUG00000021487.3"/>
</dbReference>